<dbReference type="Proteomes" id="UP001342418">
    <property type="component" value="Chromosome"/>
</dbReference>
<dbReference type="Pfam" id="PF00561">
    <property type="entry name" value="Abhydrolase_1"/>
    <property type="match status" value="1"/>
</dbReference>
<dbReference type="InterPro" id="IPR000073">
    <property type="entry name" value="AB_hydrolase_1"/>
</dbReference>
<gene>
    <name evidence="2" type="primary">bpoC_1</name>
    <name evidence="2" type="ORF">NTH_03348</name>
</gene>
<dbReference type="SUPFAM" id="SSF53474">
    <property type="entry name" value="alpha/beta-Hydrolases"/>
    <property type="match status" value="1"/>
</dbReference>
<dbReference type="Gene3D" id="3.40.50.1820">
    <property type="entry name" value="alpha/beta hydrolase"/>
    <property type="match status" value="1"/>
</dbReference>
<dbReference type="RefSeq" id="WP_338531058.1">
    <property type="nucleotide sequence ID" value="NZ_CP030941.1"/>
</dbReference>
<evidence type="ECO:0000313" key="3">
    <source>
        <dbReference type="Proteomes" id="UP001342418"/>
    </source>
</evidence>
<feature type="domain" description="AB hydrolase-1" evidence="1">
    <location>
        <begin position="21"/>
        <end position="246"/>
    </location>
</feature>
<proteinExistence type="predicted"/>
<accession>A0ABY5MLL4</accession>
<sequence>MKIEVAETKLHFWCHGDPSSKPVVLSHGATLDHRSWDPQVAVLAEKYRVITWDLRGHGLSQPLTGRFSFERGAADLIALLDYLGIERAALVGLSMGAFISQQVAYAHRDRVAALVCFDAASLTHTKLGPAMRLLLAASGKAMAAFPHRLLVEAIARRAALDPEVRDYIREVSGNLTKSAILDIWHAVQTGLRWEPDYKIPHPLMIAVGDNDKVGATLSLSRKWARQCPDARFEIIPRAGHCSNQDNPRFASRILLDFLERHWPSG</sequence>
<dbReference type="InterPro" id="IPR029058">
    <property type="entry name" value="AB_hydrolase_fold"/>
</dbReference>
<dbReference type="InterPro" id="IPR050266">
    <property type="entry name" value="AB_hydrolase_sf"/>
</dbReference>
<name>A0ABY5MLL4_9HYPH</name>
<keyword evidence="2" id="KW-0575">Peroxidase</keyword>
<organism evidence="2 3">
    <name type="scientific">Nitratireductor thuwali</name>
    <dbReference type="NCBI Taxonomy" id="2267699"/>
    <lineage>
        <taxon>Bacteria</taxon>
        <taxon>Pseudomonadati</taxon>
        <taxon>Pseudomonadota</taxon>
        <taxon>Alphaproteobacteria</taxon>
        <taxon>Hyphomicrobiales</taxon>
        <taxon>Phyllobacteriaceae</taxon>
        <taxon>Nitratireductor</taxon>
    </lineage>
</organism>
<evidence type="ECO:0000259" key="1">
    <source>
        <dbReference type="Pfam" id="PF00561"/>
    </source>
</evidence>
<keyword evidence="3" id="KW-1185">Reference proteome</keyword>
<dbReference type="EC" id="1.11.1.18" evidence="2"/>
<dbReference type="PANTHER" id="PTHR43798">
    <property type="entry name" value="MONOACYLGLYCEROL LIPASE"/>
    <property type="match status" value="1"/>
</dbReference>
<protein>
    <submittedName>
        <fullName evidence="2">Non-heme bromoperoxidase BpoC</fullName>
        <ecNumber evidence="2">1.11.1.18</ecNumber>
    </submittedName>
</protein>
<evidence type="ECO:0000313" key="2">
    <source>
        <dbReference type="EMBL" id="UUP18863.1"/>
    </source>
</evidence>
<dbReference type="EMBL" id="CP030941">
    <property type="protein sequence ID" value="UUP18863.1"/>
    <property type="molecule type" value="Genomic_DNA"/>
</dbReference>
<reference evidence="2 3" key="1">
    <citation type="submission" date="2018-07" db="EMBL/GenBank/DDBJ databases">
        <title>Genome sequence of Nitratireductor thuwali#1536.</title>
        <authorList>
            <person name="Michoud G."/>
            <person name="Merlino G."/>
            <person name="Sefrji F.O."/>
            <person name="Daffonchio D."/>
        </authorList>
    </citation>
    <scope>NUCLEOTIDE SEQUENCE [LARGE SCALE GENOMIC DNA]</scope>
    <source>
        <strain evidence="3">Nit1536</strain>
    </source>
</reference>
<keyword evidence="2" id="KW-0560">Oxidoreductase</keyword>
<dbReference type="GO" id="GO:0019806">
    <property type="term" value="F:bromide peroxidase activity"/>
    <property type="evidence" value="ECO:0007669"/>
    <property type="project" value="UniProtKB-EC"/>
</dbReference>